<dbReference type="AlphaFoldDB" id="A0A427Y002"/>
<evidence type="ECO:0000256" key="2">
    <source>
        <dbReference type="ARBA" id="ARBA00005179"/>
    </source>
</evidence>
<dbReference type="Proteomes" id="UP000279236">
    <property type="component" value="Unassembled WGS sequence"/>
</dbReference>
<dbReference type="RefSeq" id="XP_028477865.1">
    <property type="nucleotide sequence ID" value="XM_028621413.1"/>
</dbReference>
<comment type="pathway">
    <text evidence="2">Secondary metabolite biosynthesis.</text>
</comment>
<evidence type="ECO:0000256" key="5">
    <source>
        <dbReference type="ARBA" id="ARBA00023002"/>
    </source>
</evidence>
<keyword evidence="9" id="KW-0812">Transmembrane</keyword>
<keyword evidence="9" id="KW-0472">Membrane</keyword>
<dbReference type="OrthoDB" id="1470350at2759"/>
<evidence type="ECO:0000256" key="4">
    <source>
        <dbReference type="ARBA" id="ARBA00022617"/>
    </source>
</evidence>
<dbReference type="PRINTS" id="PR00463">
    <property type="entry name" value="EP450I"/>
</dbReference>
<evidence type="ECO:0000313" key="10">
    <source>
        <dbReference type="EMBL" id="RSH84417.1"/>
    </source>
</evidence>
<keyword evidence="4 8" id="KW-0349">Heme</keyword>
<dbReference type="SUPFAM" id="SSF48264">
    <property type="entry name" value="Cytochrome P450"/>
    <property type="match status" value="1"/>
</dbReference>
<dbReference type="STRING" id="105984.A0A427Y002"/>
<dbReference type="GO" id="GO:0005506">
    <property type="term" value="F:iron ion binding"/>
    <property type="evidence" value="ECO:0007669"/>
    <property type="project" value="InterPro"/>
</dbReference>
<dbReference type="InterPro" id="IPR036396">
    <property type="entry name" value="Cyt_P450_sf"/>
</dbReference>
<dbReference type="Gene3D" id="1.10.630.10">
    <property type="entry name" value="Cytochrome P450"/>
    <property type="match status" value="1"/>
</dbReference>
<keyword evidence="5" id="KW-0560">Oxidoreductase</keyword>
<keyword evidence="6 8" id="KW-0408">Iron</keyword>
<dbReference type="GO" id="GO:0020037">
    <property type="term" value="F:heme binding"/>
    <property type="evidence" value="ECO:0007669"/>
    <property type="project" value="InterPro"/>
</dbReference>
<evidence type="ECO:0000256" key="6">
    <source>
        <dbReference type="ARBA" id="ARBA00023004"/>
    </source>
</evidence>
<dbReference type="PANTHER" id="PTHR24305">
    <property type="entry name" value="CYTOCHROME P450"/>
    <property type="match status" value="1"/>
</dbReference>
<dbReference type="InterPro" id="IPR001128">
    <property type="entry name" value="Cyt_P450"/>
</dbReference>
<feature type="binding site" description="axial binding residue" evidence="8">
    <location>
        <position position="508"/>
    </location>
    <ligand>
        <name>heme</name>
        <dbReference type="ChEBI" id="CHEBI:30413"/>
    </ligand>
    <ligandPart>
        <name>Fe</name>
        <dbReference type="ChEBI" id="CHEBI:18248"/>
    </ligandPart>
</feature>
<comment type="similarity">
    <text evidence="3">Belongs to the cytochrome P450 family.</text>
</comment>
<evidence type="ECO:0008006" key="12">
    <source>
        <dbReference type="Google" id="ProtNLM"/>
    </source>
</evidence>
<dbReference type="EMBL" id="RSCE01000003">
    <property type="protein sequence ID" value="RSH84417.1"/>
    <property type="molecule type" value="Genomic_DNA"/>
</dbReference>
<dbReference type="PANTHER" id="PTHR24305:SF166">
    <property type="entry name" value="CYTOCHROME P450 12A4, MITOCHONDRIAL-RELATED"/>
    <property type="match status" value="1"/>
</dbReference>
<dbReference type="GO" id="GO:0004497">
    <property type="term" value="F:monooxygenase activity"/>
    <property type="evidence" value="ECO:0007669"/>
    <property type="project" value="UniProtKB-KW"/>
</dbReference>
<gene>
    <name evidence="10" type="ORF">EHS24_005937</name>
</gene>
<dbReference type="PRINTS" id="PR00385">
    <property type="entry name" value="P450"/>
</dbReference>
<keyword evidence="7" id="KW-0503">Monooxygenase</keyword>
<dbReference type="InterPro" id="IPR002401">
    <property type="entry name" value="Cyt_P450_E_grp-I"/>
</dbReference>
<evidence type="ECO:0000256" key="8">
    <source>
        <dbReference type="PIRSR" id="PIRSR602401-1"/>
    </source>
</evidence>
<evidence type="ECO:0000256" key="3">
    <source>
        <dbReference type="ARBA" id="ARBA00010617"/>
    </source>
</evidence>
<comment type="cofactor">
    <cofactor evidence="1 8">
        <name>heme</name>
        <dbReference type="ChEBI" id="CHEBI:30413"/>
    </cofactor>
</comment>
<dbReference type="GO" id="GO:0016705">
    <property type="term" value="F:oxidoreductase activity, acting on paired donors, with incorporation or reduction of molecular oxygen"/>
    <property type="evidence" value="ECO:0007669"/>
    <property type="project" value="InterPro"/>
</dbReference>
<accession>A0A427Y002</accession>
<evidence type="ECO:0000256" key="9">
    <source>
        <dbReference type="SAM" id="Phobius"/>
    </source>
</evidence>
<protein>
    <recommendedName>
        <fullName evidence="12">Cytochrome P450-dit2</fullName>
    </recommendedName>
</protein>
<name>A0A427Y002_9TREE</name>
<proteinExistence type="inferred from homology"/>
<evidence type="ECO:0000313" key="11">
    <source>
        <dbReference type="Proteomes" id="UP000279236"/>
    </source>
</evidence>
<evidence type="ECO:0000256" key="1">
    <source>
        <dbReference type="ARBA" id="ARBA00001971"/>
    </source>
</evidence>
<dbReference type="GeneID" id="39590480"/>
<dbReference type="InterPro" id="IPR050121">
    <property type="entry name" value="Cytochrome_P450_monoxygenase"/>
</dbReference>
<keyword evidence="8" id="KW-0479">Metal-binding</keyword>
<evidence type="ECO:0000256" key="7">
    <source>
        <dbReference type="ARBA" id="ARBA00023033"/>
    </source>
</evidence>
<keyword evidence="9" id="KW-1133">Transmembrane helix</keyword>
<organism evidence="10 11">
    <name type="scientific">Apiotrichum porosum</name>
    <dbReference type="NCBI Taxonomy" id="105984"/>
    <lineage>
        <taxon>Eukaryota</taxon>
        <taxon>Fungi</taxon>
        <taxon>Dikarya</taxon>
        <taxon>Basidiomycota</taxon>
        <taxon>Agaricomycotina</taxon>
        <taxon>Tremellomycetes</taxon>
        <taxon>Trichosporonales</taxon>
        <taxon>Trichosporonaceae</taxon>
        <taxon>Apiotrichum</taxon>
    </lineage>
</organism>
<comment type="caution">
    <text evidence="10">The sequence shown here is derived from an EMBL/GenBank/DDBJ whole genome shotgun (WGS) entry which is preliminary data.</text>
</comment>
<reference evidence="10 11" key="1">
    <citation type="submission" date="2018-11" db="EMBL/GenBank/DDBJ databases">
        <title>Genome sequence of Apiotrichum porosum DSM 27194.</title>
        <authorList>
            <person name="Aliyu H."/>
            <person name="Gorte O."/>
            <person name="Ochsenreither K."/>
        </authorList>
    </citation>
    <scope>NUCLEOTIDE SEQUENCE [LARGE SCALE GENOMIC DNA]</scope>
    <source>
        <strain evidence="10 11">DSM 27194</strain>
    </source>
</reference>
<feature type="transmembrane region" description="Helical" evidence="9">
    <location>
        <begin position="28"/>
        <end position="48"/>
    </location>
</feature>
<sequence>MSPLWEDVQHTLSTAWEDFKPPTLSNPWTAVGLVVGTIVCALVVMYPLRAARLPFRNLSGPAPSSVVFGSLADQVTGPVGGVYKAWAAKYGPTLRFRALLGSWRVVSTDLTAIGYVLNHTEEFHRESGFNATMLLLCGKGVLAVEDAAHKRQRKILSPAFSLTNVKAMIPVFWNKAYDLADALGKIVDDADAGKGGPRGTPEGARSGALVDLLDFTIRAALDVIGIVGFNYQFNAQKGLPNPLGDGFMDVMNSLSQISLFRLFQHSYPALFAIPTNNTKAMKRTLVEQNRIGKEIVAARKKEFEREDVKLGKGAEVGKDTLSLLLKYNMAPDLKPSEKLTDEEVLGQIGSLMLAGNETSATAMSWAAMHLYQNPDIQARLREEVDGVFDDRPEADDLMALPYLDKFVRELLRFDPPLPEVVRECAKDAVVPLSTPVMGRDGKLMDSIVVSKGTEFVVPINEINRSKEVWGPDADVFNPDRYDDATYPRANVPGVWGNLITFIGGPHNCLGWRFAILEIKTVLFVLLRSYEFVQPPAKPTMVRHGHAIVMRPHVAGEEDKGIQMPVLVRRVPKV</sequence>
<dbReference type="Pfam" id="PF00067">
    <property type="entry name" value="p450"/>
    <property type="match status" value="1"/>
</dbReference>
<keyword evidence="11" id="KW-1185">Reference proteome</keyword>